<keyword evidence="8" id="KW-1185">Reference proteome</keyword>
<dbReference type="RefSeq" id="WP_344421263.1">
    <property type="nucleotide sequence ID" value="NZ_BAAANN010000016.1"/>
</dbReference>
<evidence type="ECO:0000256" key="4">
    <source>
        <dbReference type="ARBA" id="ARBA00023002"/>
    </source>
</evidence>
<keyword evidence="4" id="KW-0560">Oxidoreductase</keyword>
<dbReference type="InterPro" id="IPR028202">
    <property type="entry name" value="Reductase_C"/>
</dbReference>
<dbReference type="InterPro" id="IPR036188">
    <property type="entry name" value="FAD/NAD-bd_sf"/>
</dbReference>
<name>A0ABP5CNN1_9PSEU</name>
<dbReference type="PANTHER" id="PTHR43557">
    <property type="entry name" value="APOPTOSIS-INDUCING FACTOR 1"/>
    <property type="match status" value="1"/>
</dbReference>
<dbReference type="Pfam" id="PF14759">
    <property type="entry name" value="Reductase_C"/>
    <property type="match status" value="1"/>
</dbReference>
<comment type="cofactor">
    <cofactor evidence="1">
        <name>FAD</name>
        <dbReference type="ChEBI" id="CHEBI:57692"/>
    </cofactor>
</comment>
<dbReference type="Proteomes" id="UP001501116">
    <property type="component" value="Unassembled WGS sequence"/>
</dbReference>
<dbReference type="Pfam" id="PF07992">
    <property type="entry name" value="Pyr_redox_2"/>
    <property type="match status" value="1"/>
</dbReference>
<dbReference type="SUPFAM" id="SSF51905">
    <property type="entry name" value="FAD/NAD(P)-binding domain"/>
    <property type="match status" value="1"/>
</dbReference>
<dbReference type="PRINTS" id="PR00368">
    <property type="entry name" value="FADPNR"/>
</dbReference>
<dbReference type="PANTHER" id="PTHR43557:SF2">
    <property type="entry name" value="RIESKE DOMAIN-CONTAINING PROTEIN-RELATED"/>
    <property type="match status" value="1"/>
</dbReference>
<gene>
    <name evidence="7" type="ORF">GCM10009754_42300</name>
</gene>
<evidence type="ECO:0000256" key="1">
    <source>
        <dbReference type="ARBA" id="ARBA00001974"/>
    </source>
</evidence>
<keyword evidence="2" id="KW-0285">Flavoprotein</keyword>
<dbReference type="InterPro" id="IPR050446">
    <property type="entry name" value="FAD-oxidoreductase/Apoptosis"/>
</dbReference>
<reference evidence="8" key="1">
    <citation type="journal article" date="2019" name="Int. J. Syst. Evol. Microbiol.">
        <title>The Global Catalogue of Microorganisms (GCM) 10K type strain sequencing project: providing services to taxonomists for standard genome sequencing and annotation.</title>
        <authorList>
            <consortium name="The Broad Institute Genomics Platform"/>
            <consortium name="The Broad Institute Genome Sequencing Center for Infectious Disease"/>
            <person name="Wu L."/>
            <person name="Ma J."/>
        </authorList>
    </citation>
    <scope>NUCLEOTIDE SEQUENCE [LARGE SCALE GENOMIC DNA]</scope>
    <source>
        <strain evidence="8">JCM 14545</strain>
    </source>
</reference>
<evidence type="ECO:0000256" key="2">
    <source>
        <dbReference type="ARBA" id="ARBA00022630"/>
    </source>
</evidence>
<dbReference type="SUPFAM" id="SSF55424">
    <property type="entry name" value="FAD/NAD-linked reductases, dimerisation (C-terminal) domain"/>
    <property type="match status" value="1"/>
</dbReference>
<organism evidence="7 8">
    <name type="scientific">Amycolatopsis minnesotensis</name>
    <dbReference type="NCBI Taxonomy" id="337894"/>
    <lineage>
        <taxon>Bacteria</taxon>
        <taxon>Bacillati</taxon>
        <taxon>Actinomycetota</taxon>
        <taxon>Actinomycetes</taxon>
        <taxon>Pseudonocardiales</taxon>
        <taxon>Pseudonocardiaceae</taxon>
        <taxon>Amycolatopsis</taxon>
    </lineage>
</organism>
<keyword evidence="3" id="KW-0274">FAD</keyword>
<accession>A0ABP5CNN1</accession>
<dbReference type="InterPro" id="IPR023753">
    <property type="entry name" value="FAD/NAD-binding_dom"/>
</dbReference>
<protein>
    <submittedName>
        <fullName evidence="7">FAD-dependent oxidoreductase</fullName>
    </submittedName>
</protein>
<sequence>MTLVVVGASLAGLRAVESARRTGYRGRIVLVGAEEHLPYDRPPLSKAFLGADGPTAVEPLRTEAELRDDLGVELMLGSAATALDATAREVSVAGAAVGYDALVIATGTTARRFPGTEGISGVHTLRTAEDAAAVRAGLDAGGRTVVVGAGFIGSEVASAARGRGLPVAIVETEKVPLSRSVGAHAGTVCADLHRAAGTELRLGTAVSGFETGGGAVTGVRLDTGEVLPADLVVTGIGVGPATGWLEGSGVHLHERDRGVVCDSTLYAGAPGVYAAGDVAHVPNPGFDQELMRLEHWTSAAEQGAAAARHALDPAAARPLSPVPYFWSDWYGHRVQFVGTPRADEVVVAVPAEAGFTALYRRDDRIVGALTVDRPRDIMKYRRRIAGRAPWQDALAFAAASREVAA</sequence>
<dbReference type="Gene3D" id="3.50.50.60">
    <property type="entry name" value="FAD/NAD(P)-binding domain"/>
    <property type="match status" value="2"/>
</dbReference>
<comment type="caution">
    <text evidence="7">The sequence shown here is derived from an EMBL/GenBank/DDBJ whole genome shotgun (WGS) entry which is preliminary data.</text>
</comment>
<dbReference type="EMBL" id="BAAANN010000016">
    <property type="protein sequence ID" value="GAA1965679.1"/>
    <property type="molecule type" value="Genomic_DNA"/>
</dbReference>
<dbReference type="Gene3D" id="3.30.390.30">
    <property type="match status" value="1"/>
</dbReference>
<evidence type="ECO:0000259" key="6">
    <source>
        <dbReference type="Pfam" id="PF14759"/>
    </source>
</evidence>
<evidence type="ECO:0000259" key="5">
    <source>
        <dbReference type="Pfam" id="PF07992"/>
    </source>
</evidence>
<evidence type="ECO:0000313" key="7">
    <source>
        <dbReference type="EMBL" id="GAA1965679.1"/>
    </source>
</evidence>
<evidence type="ECO:0000256" key="3">
    <source>
        <dbReference type="ARBA" id="ARBA00022827"/>
    </source>
</evidence>
<dbReference type="PRINTS" id="PR00411">
    <property type="entry name" value="PNDRDTASEI"/>
</dbReference>
<evidence type="ECO:0000313" key="8">
    <source>
        <dbReference type="Proteomes" id="UP001501116"/>
    </source>
</evidence>
<feature type="domain" description="Reductase C-terminal" evidence="6">
    <location>
        <begin position="324"/>
        <end position="394"/>
    </location>
</feature>
<proteinExistence type="predicted"/>
<feature type="domain" description="FAD/NAD(P)-binding" evidence="5">
    <location>
        <begin position="2"/>
        <end position="303"/>
    </location>
</feature>
<dbReference type="InterPro" id="IPR016156">
    <property type="entry name" value="FAD/NAD-linked_Rdtase_dimer_sf"/>
</dbReference>